<keyword evidence="5" id="KW-0418">Kinase</keyword>
<gene>
    <name evidence="9" type="ORF">GD597_09050</name>
</gene>
<comment type="catalytic activity">
    <reaction evidence="1">
        <text>ATP + protein L-histidine = ADP + protein N-phospho-L-histidine.</text>
        <dbReference type="EC" id="2.7.13.3"/>
    </reaction>
</comment>
<dbReference type="SUPFAM" id="SSF55781">
    <property type="entry name" value="GAF domain-like"/>
    <property type="match status" value="1"/>
</dbReference>
<dbReference type="Pfam" id="PF13185">
    <property type="entry name" value="GAF_2"/>
    <property type="match status" value="1"/>
</dbReference>
<feature type="domain" description="PAC" evidence="8">
    <location>
        <begin position="894"/>
        <end position="944"/>
    </location>
</feature>
<keyword evidence="10" id="KW-1185">Reference proteome</keyword>
<dbReference type="GO" id="GO:0000155">
    <property type="term" value="F:phosphorelay sensor kinase activity"/>
    <property type="evidence" value="ECO:0007669"/>
    <property type="project" value="InterPro"/>
</dbReference>
<dbReference type="SMART" id="SM00388">
    <property type="entry name" value="HisKA"/>
    <property type="match status" value="1"/>
</dbReference>
<proteinExistence type="predicted"/>
<dbReference type="SMART" id="SM00091">
    <property type="entry name" value="PAS"/>
    <property type="match status" value="6"/>
</dbReference>
<dbReference type="Gene3D" id="3.30.450.40">
    <property type="match status" value="1"/>
</dbReference>
<dbReference type="NCBIfam" id="TIGR00229">
    <property type="entry name" value="sensory_box"/>
    <property type="match status" value="5"/>
</dbReference>
<dbReference type="PROSITE" id="PS50113">
    <property type="entry name" value="PAC"/>
    <property type="match status" value="3"/>
</dbReference>
<name>A0A8J8FFW0_9BACT</name>
<dbReference type="SUPFAM" id="SSF47384">
    <property type="entry name" value="Homodimeric domain of signal transducing histidine kinase"/>
    <property type="match status" value="1"/>
</dbReference>
<dbReference type="GO" id="GO:0006355">
    <property type="term" value="P:regulation of DNA-templated transcription"/>
    <property type="evidence" value="ECO:0007669"/>
    <property type="project" value="InterPro"/>
</dbReference>
<dbReference type="Proteomes" id="UP000598971">
    <property type="component" value="Unassembled WGS sequence"/>
</dbReference>
<reference evidence="9" key="1">
    <citation type="submission" date="2019-10" db="EMBL/GenBank/DDBJ databases">
        <title>Draft genome sequence of Panacibacter sp. KCS-6.</title>
        <authorList>
            <person name="Yim K.J."/>
        </authorList>
    </citation>
    <scope>NUCLEOTIDE SEQUENCE</scope>
    <source>
        <strain evidence="9">KCS-6</strain>
    </source>
</reference>
<protein>
    <recommendedName>
        <fullName evidence="2">histidine kinase</fullName>
        <ecNumber evidence="2">2.7.13.3</ecNumber>
    </recommendedName>
</protein>
<dbReference type="InterPro" id="IPR000014">
    <property type="entry name" value="PAS"/>
</dbReference>
<dbReference type="InterPro" id="IPR000700">
    <property type="entry name" value="PAS-assoc_C"/>
</dbReference>
<evidence type="ECO:0000313" key="9">
    <source>
        <dbReference type="EMBL" id="NNV55604.1"/>
    </source>
</evidence>
<feature type="domain" description="PAC" evidence="8">
    <location>
        <begin position="524"/>
        <end position="575"/>
    </location>
</feature>
<dbReference type="Pfam" id="PF00512">
    <property type="entry name" value="HisKA"/>
    <property type="match status" value="1"/>
</dbReference>
<organism evidence="9 10">
    <name type="scientific">Limnovirga soli</name>
    <dbReference type="NCBI Taxonomy" id="2656915"/>
    <lineage>
        <taxon>Bacteria</taxon>
        <taxon>Pseudomonadati</taxon>
        <taxon>Bacteroidota</taxon>
        <taxon>Chitinophagia</taxon>
        <taxon>Chitinophagales</taxon>
        <taxon>Chitinophagaceae</taxon>
        <taxon>Limnovirga</taxon>
    </lineage>
</organism>
<dbReference type="InterPro" id="IPR035965">
    <property type="entry name" value="PAS-like_dom_sf"/>
</dbReference>
<dbReference type="PROSITE" id="PS50112">
    <property type="entry name" value="PAS"/>
    <property type="match status" value="4"/>
</dbReference>
<feature type="domain" description="PAS" evidence="7">
    <location>
        <begin position="821"/>
        <end position="889"/>
    </location>
</feature>
<dbReference type="InterPro" id="IPR003018">
    <property type="entry name" value="GAF"/>
</dbReference>
<dbReference type="Pfam" id="PF13426">
    <property type="entry name" value="PAS_9"/>
    <property type="match status" value="3"/>
</dbReference>
<sequence>MPEKIELLTRRNRYYAVNSKINTAILRIKDKYLLLNEICRITTEDGNFRMAWVGLKNSSAFFEPFAWSGHEAGYLSIIKIASCNFDPNSNESHVFDRKEYLISNDILANKEKNKWWAAAEERNYKSFIALPIILQEETTGIFIIYSEQLNYFIDDEEIKLLNSIAENISYALEAIETAHSNKQYQIALQERESHLKLLIENLNAGLVVHDASAAIILWNNKAIELLGLTTNQMFGKTPVDEAWHFIHENGTKMAINDYPVMQVINTLAPLNNLVLGIVKTINEKPVWVLVNAYPEFTQQNELKQVVVNFVDITARKEAELALIQSENKLFAFFNSSKDAIVLLDKEYSILSFNNKGNEIIELVFQKPMTIGGNIIDFVHPGVREDFKIHFQKAFEGQEIHTERFLPFPTLSKWWSFTYTPIHSSAGEIFAIGLIISDIDATKRAEEALRLSEEKYRMIVETTSEGIYMIDKDGYLTFVNEQLPKMLGYSKDDDIIGSHAFRFLKKDLIPLATERLEKRKEGISESYDLTLVKKDGSFITAMLSSNPIFYEGVYQGALVVVNDITDRKIAEELLRESEQMFATAFKGSPIAISITSPIDGTIYDVNEVFLKDSGYTREELIGNTTLSLNFYSKESDRNFILSSIQTNGYLYNYECLFKPKNNQLLTCLLSSVKVSIKGKPLVLSYVVNITDRKNIETELRTSEEENKAIVNAIPDLLFRLDKEGIFIDFRASKYEELLAPPTFFLGKHISEVLPKNIADKAMQSIEKAISTKEMAAFEYEVQIDGKNNFYEDRIVALSNGEVLSFIRNITERKTNESQLIESEQKFSQVFNSSPVPITLSALDGTFVDINREFILQSGFTREEIIGHTSLELNCFVVPEERSNMINEVQQHGSMLNREFLFRKKNGEIINGLMSATIVHITGVPYLLSFIIDITERKTAEKELLKLNDTLNKKTYELATSNQELERFAYIASHDLQEPLRMITGFLQLFKSKYDHKVDELGDQYIQFAVNGAERMKNLIKDLLEYSRIGTNKEAAIVTDLNQTVQEVLQLFSSTIEEEKIQITVPALPTILANKTQMAQLFQNLIGNSIKYRKKENAIIQIEYTNNTENHLFKIYDNGIGIMPNSIHKIFNVFQRAHSETSKYPGTGIGLSICKKIVELHGGKISVESVYGKETSFFFSIPKQYTQQLQ</sequence>
<dbReference type="SUPFAM" id="SSF55785">
    <property type="entry name" value="PYP-like sensor domain (PAS domain)"/>
    <property type="match status" value="6"/>
</dbReference>
<dbReference type="InterPro" id="IPR005467">
    <property type="entry name" value="His_kinase_dom"/>
</dbReference>
<evidence type="ECO:0000256" key="3">
    <source>
        <dbReference type="ARBA" id="ARBA00022553"/>
    </source>
</evidence>
<evidence type="ECO:0000313" key="10">
    <source>
        <dbReference type="Proteomes" id="UP000598971"/>
    </source>
</evidence>
<feature type="domain" description="Histidine kinase" evidence="6">
    <location>
        <begin position="969"/>
        <end position="1183"/>
    </location>
</feature>
<dbReference type="SMART" id="SM00086">
    <property type="entry name" value="PAC"/>
    <property type="match status" value="4"/>
</dbReference>
<dbReference type="SUPFAM" id="SSF55874">
    <property type="entry name" value="ATPase domain of HSP90 chaperone/DNA topoisomerase II/histidine kinase"/>
    <property type="match status" value="1"/>
</dbReference>
<dbReference type="EC" id="2.7.13.3" evidence="2"/>
<dbReference type="PRINTS" id="PR00344">
    <property type="entry name" value="BCTRLSENSOR"/>
</dbReference>
<dbReference type="Gene3D" id="1.10.287.130">
    <property type="match status" value="1"/>
</dbReference>
<evidence type="ECO:0000259" key="7">
    <source>
        <dbReference type="PROSITE" id="PS50112"/>
    </source>
</evidence>
<dbReference type="InterPro" id="IPR004358">
    <property type="entry name" value="Sig_transdc_His_kin-like_C"/>
</dbReference>
<evidence type="ECO:0000256" key="1">
    <source>
        <dbReference type="ARBA" id="ARBA00000085"/>
    </source>
</evidence>
<accession>A0A8J8FFW0</accession>
<dbReference type="CDD" id="cd00130">
    <property type="entry name" value="PAS"/>
    <property type="match status" value="4"/>
</dbReference>
<feature type="domain" description="PAS" evidence="7">
    <location>
        <begin position="451"/>
        <end position="492"/>
    </location>
</feature>
<dbReference type="InterPro" id="IPR013767">
    <property type="entry name" value="PAS_fold"/>
</dbReference>
<evidence type="ECO:0000256" key="5">
    <source>
        <dbReference type="ARBA" id="ARBA00022777"/>
    </source>
</evidence>
<dbReference type="InterPro" id="IPR029016">
    <property type="entry name" value="GAF-like_dom_sf"/>
</dbReference>
<dbReference type="Gene3D" id="3.30.565.10">
    <property type="entry name" value="Histidine kinase-like ATPase, C-terminal domain"/>
    <property type="match status" value="1"/>
</dbReference>
<evidence type="ECO:0000259" key="8">
    <source>
        <dbReference type="PROSITE" id="PS50113"/>
    </source>
</evidence>
<dbReference type="PANTHER" id="PTHR43304">
    <property type="entry name" value="PHYTOCHROME-LIKE PROTEIN CPH1"/>
    <property type="match status" value="1"/>
</dbReference>
<keyword evidence="3" id="KW-0597">Phosphoprotein</keyword>
<dbReference type="PANTHER" id="PTHR43304:SF1">
    <property type="entry name" value="PAC DOMAIN-CONTAINING PROTEIN"/>
    <property type="match status" value="1"/>
</dbReference>
<dbReference type="Pfam" id="PF08448">
    <property type="entry name" value="PAS_4"/>
    <property type="match status" value="2"/>
</dbReference>
<dbReference type="PROSITE" id="PS50109">
    <property type="entry name" value="HIS_KIN"/>
    <property type="match status" value="1"/>
</dbReference>
<feature type="domain" description="PAS" evidence="7">
    <location>
        <begin position="598"/>
        <end position="625"/>
    </location>
</feature>
<feature type="domain" description="PAC" evidence="8">
    <location>
        <begin position="271"/>
        <end position="324"/>
    </location>
</feature>
<evidence type="ECO:0000256" key="2">
    <source>
        <dbReference type="ARBA" id="ARBA00012438"/>
    </source>
</evidence>
<evidence type="ECO:0000259" key="6">
    <source>
        <dbReference type="PROSITE" id="PS50109"/>
    </source>
</evidence>
<dbReference type="InterPro" id="IPR001610">
    <property type="entry name" value="PAC"/>
</dbReference>
<evidence type="ECO:0000256" key="4">
    <source>
        <dbReference type="ARBA" id="ARBA00022679"/>
    </source>
</evidence>
<dbReference type="SMART" id="SM00387">
    <property type="entry name" value="HATPase_c"/>
    <property type="match status" value="1"/>
</dbReference>
<dbReference type="Pfam" id="PF00989">
    <property type="entry name" value="PAS"/>
    <property type="match status" value="1"/>
</dbReference>
<comment type="caution">
    <text evidence="9">The sequence shown here is derived from an EMBL/GenBank/DDBJ whole genome shotgun (WGS) entry which is preliminary data.</text>
</comment>
<dbReference type="RefSeq" id="WP_171607541.1">
    <property type="nucleotide sequence ID" value="NZ_WHPF01000006.1"/>
</dbReference>
<dbReference type="Pfam" id="PF02518">
    <property type="entry name" value="HATPase_c"/>
    <property type="match status" value="1"/>
</dbReference>
<keyword evidence="4" id="KW-0808">Transferase</keyword>
<dbReference type="InterPro" id="IPR003661">
    <property type="entry name" value="HisK_dim/P_dom"/>
</dbReference>
<feature type="domain" description="PAS" evidence="7">
    <location>
        <begin position="191"/>
        <end position="249"/>
    </location>
</feature>
<dbReference type="FunFam" id="3.30.565.10:FF:000006">
    <property type="entry name" value="Sensor histidine kinase WalK"/>
    <property type="match status" value="1"/>
</dbReference>
<dbReference type="AlphaFoldDB" id="A0A8J8FFW0"/>
<dbReference type="InterPro" id="IPR036097">
    <property type="entry name" value="HisK_dim/P_sf"/>
</dbReference>
<dbReference type="EMBL" id="WHPF01000006">
    <property type="protein sequence ID" value="NNV55604.1"/>
    <property type="molecule type" value="Genomic_DNA"/>
</dbReference>
<dbReference type="Gene3D" id="3.30.450.20">
    <property type="entry name" value="PAS domain"/>
    <property type="match status" value="6"/>
</dbReference>
<dbReference type="CDD" id="cd00082">
    <property type="entry name" value="HisKA"/>
    <property type="match status" value="1"/>
</dbReference>
<dbReference type="InterPro" id="IPR003594">
    <property type="entry name" value="HATPase_dom"/>
</dbReference>
<dbReference type="InterPro" id="IPR013656">
    <property type="entry name" value="PAS_4"/>
</dbReference>
<dbReference type="InterPro" id="IPR052162">
    <property type="entry name" value="Sensor_kinase/Photoreceptor"/>
</dbReference>
<dbReference type="InterPro" id="IPR036890">
    <property type="entry name" value="HATPase_C_sf"/>
</dbReference>